<dbReference type="InterPro" id="IPR023753">
    <property type="entry name" value="FAD/NAD-binding_dom"/>
</dbReference>
<dbReference type="Gene3D" id="3.50.50.60">
    <property type="entry name" value="FAD/NAD(P)-binding domain"/>
    <property type="match status" value="2"/>
</dbReference>
<evidence type="ECO:0000259" key="5">
    <source>
        <dbReference type="Pfam" id="PF07992"/>
    </source>
</evidence>
<evidence type="ECO:0000256" key="1">
    <source>
        <dbReference type="ARBA" id="ARBA00001974"/>
    </source>
</evidence>
<proteinExistence type="predicted"/>
<sequence>MTPDNLTRSFDCVIVGAGHGGSQTAAALRQSGFTGSIALIGAEPEIPYDRPSLSKDYLAGKKTFDRMHLRPQDFWGAREVELLLGRHVSAVDPTARTVMTDRGEYFSYGQMVWAAGGDPRKLSCPGSDMAGIFYIRSKADCDALINVLPDAQRIVIIGGGYVGLEAAAVFREIGKDVTLVESLDRVLARVAGEPISRFYENEHRARGVDIRLNSNVASLEGVNGRVSNVILASGGRIAADIVVVGIGIIPSVGPLIAAGAEGANGIDVDPFCRTSLPDIYCIGDCARLKNGAGIRIESVQNATDQATTAAKAICGELRAYDAMPWFWSNQYDLKMQTVGLNFGFDSVVTRGDPVSRSFSVIYLKNGAVLALDCINSPRDYVQGRKLVDSAARIDPAALANTSRQLKEIDLVTS</sequence>
<dbReference type="RefSeq" id="WP_040116320.1">
    <property type="nucleotide sequence ID" value="NZ_CP006880.1"/>
</dbReference>
<keyword evidence="8" id="KW-1185">Reference proteome</keyword>
<geneLocation type="plasmid" evidence="7 8">
    <name>pRgalR602c</name>
</geneLocation>
<dbReference type="Pfam" id="PF14759">
    <property type="entry name" value="Reductase_C"/>
    <property type="match status" value="1"/>
</dbReference>
<dbReference type="KEGG" id="rga:RGR602_PC02300"/>
<dbReference type="PRINTS" id="PR00411">
    <property type="entry name" value="PNDRDTASEI"/>
</dbReference>
<dbReference type="EMBL" id="CP006880">
    <property type="protein sequence ID" value="AJD46319.1"/>
    <property type="molecule type" value="Genomic_DNA"/>
</dbReference>
<comment type="cofactor">
    <cofactor evidence="1">
        <name>FAD</name>
        <dbReference type="ChEBI" id="CHEBI:57692"/>
    </cofactor>
</comment>
<feature type="domain" description="Reductase C-terminal" evidence="6">
    <location>
        <begin position="325"/>
        <end position="408"/>
    </location>
</feature>
<evidence type="ECO:0000256" key="3">
    <source>
        <dbReference type="ARBA" id="ARBA00022827"/>
    </source>
</evidence>
<evidence type="ECO:0000259" key="6">
    <source>
        <dbReference type="Pfam" id="PF14759"/>
    </source>
</evidence>
<evidence type="ECO:0000313" key="8">
    <source>
        <dbReference type="Proteomes" id="UP000031368"/>
    </source>
</evidence>
<keyword evidence="2" id="KW-0285">Flavoprotein</keyword>
<dbReference type="PRINTS" id="PR00368">
    <property type="entry name" value="FADPNR"/>
</dbReference>
<gene>
    <name evidence="7" type="ORF">RGR602_PC02300</name>
</gene>
<dbReference type="Proteomes" id="UP000031368">
    <property type="component" value="Plasmid pRgalR602c"/>
</dbReference>
<dbReference type="InterPro" id="IPR016156">
    <property type="entry name" value="FAD/NAD-linked_Rdtase_dimer_sf"/>
</dbReference>
<dbReference type="PANTHER" id="PTHR43557">
    <property type="entry name" value="APOPTOSIS-INDUCING FACTOR 1"/>
    <property type="match status" value="1"/>
</dbReference>
<accession>A0A0B4XE67</accession>
<dbReference type="PANTHER" id="PTHR43557:SF2">
    <property type="entry name" value="RIESKE DOMAIN-CONTAINING PROTEIN-RELATED"/>
    <property type="match status" value="1"/>
</dbReference>
<dbReference type="GO" id="GO:0005737">
    <property type="term" value="C:cytoplasm"/>
    <property type="evidence" value="ECO:0007669"/>
    <property type="project" value="TreeGrafter"/>
</dbReference>
<dbReference type="InterPro" id="IPR028202">
    <property type="entry name" value="Reductase_C"/>
</dbReference>
<dbReference type="GO" id="GO:0016651">
    <property type="term" value="F:oxidoreductase activity, acting on NAD(P)H"/>
    <property type="evidence" value="ECO:0007669"/>
    <property type="project" value="TreeGrafter"/>
</dbReference>
<protein>
    <submittedName>
        <fullName evidence="7">FAD dependent pyridine nucleotide-disulfide oxidoreductase protein</fullName>
    </submittedName>
</protein>
<dbReference type="SUPFAM" id="SSF55424">
    <property type="entry name" value="FAD/NAD-linked reductases, dimerisation (C-terminal) domain"/>
    <property type="match status" value="1"/>
</dbReference>
<dbReference type="SUPFAM" id="SSF51905">
    <property type="entry name" value="FAD/NAD(P)-binding domain"/>
    <property type="match status" value="2"/>
</dbReference>
<evidence type="ECO:0000256" key="4">
    <source>
        <dbReference type="ARBA" id="ARBA00023002"/>
    </source>
</evidence>
<keyword evidence="4" id="KW-0560">Oxidoreductase</keyword>
<keyword evidence="7" id="KW-0614">Plasmid</keyword>
<keyword evidence="3" id="KW-0274">FAD</keyword>
<name>A0A0B4XE67_9HYPH</name>
<dbReference type="InterPro" id="IPR036188">
    <property type="entry name" value="FAD/NAD-bd_sf"/>
</dbReference>
<dbReference type="AlphaFoldDB" id="A0A0B4XE67"/>
<evidence type="ECO:0000256" key="2">
    <source>
        <dbReference type="ARBA" id="ARBA00022630"/>
    </source>
</evidence>
<feature type="domain" description="FAD/NAD(P)-binding" evidence="5">
    <location>
        <begin position="10"/>
        <end position="306"/>
    </location>
</feature>
<organism evidence="7 8">
    <name type="scientific">Rhizobium gallicum bv. gallicum R602sp</name>
    <dbReference type="NCBI Taxonomy" id="1041138"/>
    <lineage>
        <taxon>Bacteria</taxon>
        <taxon>Pseudomonadati</taxon>
        <taxon>Pseudomonadota</taxon>
        <taxon>Alphaproteobacteria</taxon>
        <taxon>Hyphomicrobiales</taxon>
        <taxon>Rhizobiaceae</taxon>
        <taxon>Rhizobium/Agrobacterium group</taxon>
        <taxon>Rhizobium</taxon>
    </lineage>
</organism>
<dbReference type="HOGENOM" id="CLU_003291_4_0_5"/>
<dbReference type="Pfam" id="PF07992">
    <property type="entry name" value="Pyr_redox_2"/>
    <property type="match status" value="1"/>
</dbReference>
<dbReference type="InterPro" id="IPR050446">
    <property type="entry name" value="FAD-oxidoreductase/Apoptosis"/>
</dbReference>
<dbReference type="Gene3D" id="3.30.390.30">
    <property type="match status" value="1"/>
</dbReference>
<reference evidence="7 8" key="1">
    <citation type="submission" date="2013-11" db="EMBL/GenBank/DDBJ databases">
        <title>Complete genome sequence of Rhizobium gallicum bv. gallicum R602.</title>
        <authorList>
            <person name="Bustos P."/>
            <person name="Santamaria R.I."/>
            <person name="Lozano L."/>
            <person name="Acosta J.L."/>
            <person name="Ormeno-Orrillo E."/>
            <person name="Rogel M.A."/>
            <person name="Romero D."/>
            <person name="Cevallos M.A."/>
            <person name="Martinez-Romero E."/>
            <person name="Gonzalez V."/>
        </authorList>
    </citation>
    <scope>NUCLEOTIDE SEQUENCE [LARGE SCALE GENOMIC DNA]</scope>
    <source>
        <strain evidence="7 8">R602</strain>
        <plasmid evidence="7 8">pRgalR602c</plasmid>
    </source>
</reference>
<evidence type="ECO:0000313" key="7">
    <source>
        <dbReference type="EMBL" id="AJD46319.1"/>
    </source>
</evidence>